<dbReference type="GO" id="GO:0046654">
    <property type="term" value="P:tetrahydrofolate biosynthetic process"/>
    <property type="evidence" value="ECO:0007669"/>
    <property type="project" value="UniProtKB-UniPathway"/>
</dbReference>
<dbReference type="OrthoDB" id="9811744at2"/>
<evidence type="ECO:0000256" key="1">
    <source>
        <dbReference type="ARBA" id="ARBA00000012"/>
    </source>
</evidence>
<comment type="cofactor">
    <cofactor evidence="2 13">
        <name>Mg(2+)</name>
        <dbReference type="ChEBI" id="CHEBI:18420"/>
    </cofactor>
</comment>
<dbReference type="Proteomes" id="UP000027936">
    <property type="component" value="Unassembled WGS sequence"/>
</dbReference>
<protein>
    <recommendedName>
        <fullName evidence="6 13">Dihydropteroate synthase</fullName>
        <shortName evidence="13">DHPS</shortName>
        <ecNumber evidence="5 13">2.5.1.15</ecNumber>
    </recommendedName>
    <alternativeName>
        <fullName evidence="11 13">Dihydropteroate pyrophosphorylase</fullName>
    </alternativeName>
</protein>
<dbReference type="GO" id="GO:0004156">
    <property type="term" value="F:dihydropteroate synthase activity"/>
    <property type="evidence" value="ECO:0007669"/>
    <property type="project" value="UniProtKB-EC"/>
</dbReference>
<dbReference type="InterPro" id="IPR006390">
    <property type="entry name" value="DHP_synth_dom"/>
</dbReference>
<feature type="domain" description="Pterin-binding" evidence="14">
    <location>
        <begin position="27"/>
        <end position="273"/>
    </location>
</feature>
<dbReference type="GO" id="GO:0005829">
    <property type="term" value="C:cytosol"/>
    <property type="evidence" value="ECO:0007669"/>
    <property type="project" value="TreeGrafter"/>
</dbReference>
<evidence type="ECO:0000256" key="12">
    <source>
        <dbReference type="ARBA" id="ARBA00053449"/>
    </source>
</evidence>
<evidence type="ECO:0000256" key="6">
    <source>
        <dbReference type="ARBA" id="ARBA00016919"/>
    </source>
</evidence>
<evidence type="ECO:0000313" key="15">
    <source>
        <dbReference type="EMBL" id="KEF36442.1"/>
    </source>
</evidence>
<keyword evidence="8 13" id="KW-0479">Metal-binding</keyword>
<evidence type="ECO:0000256" key="7">
    <source>
        <dbReference type="ARBA" id="ARBA00022679"/>
    </source>
</evidence>
<evidence type="ECO:0000256" key="11">
    <source>
        <dbReference type="ARBA" id="ARBA00030193"/>
    </source>
</evidence>
<dbReference type="CDD" id="cd00739">
    <property type="entry name" value="DHPS"/>
    <property type="match status" value="1"/>
</dbReference>
<accession>A0A072NGQ9</accession>
<dbReference type="PATRIC" id="fig|1348973.3.peg.4286"/>
<comment type="function">
    <text evidence="12 13">Catalyzes the condensation of para-aminobenzoate (pABA) with 6-hydroxymethyl-7,8-dihydropterin diphosphate (DHPt-PP) to form 7,8-dihydropteroate (H2Pte), the immediate precursor of folate derivatives.</text>
</comment>
<dbReference type="FunFam" id="3.20.20.20:FF:000006">
    <property type="entry name" value="Dihydropteroate synthase"/>
    <property type="match status" value="1"/>
</dbReference>
<evidence type="ECO:0000256" key="9">
    <source>
        <dbReference type="ARBA" id="ARBA00022842"/>
    </source>
</evidence>
<evidence type="ECO:0000256" key="3">
    <source>
        <dbReference type="ARBA" id="ARBA00004763"/>
    </source>
</evidence>
<dbReference type="InterPro" id="IPR045031">
    <property type="entry name" value="DHP_synth-like"/>
</dbReference>
<name>A0A072NGQ9_SCHAZ</name>
<reference evidence="15 16" key="1">
    <citation type="submission" date="2014-04" db="EMBL/GenBank/DDBJ databases">
        <title>Draft genome sequence of Bacillus azotoformans MEV2011, a (co-) denitrifying strain unable to grow in the presence of oxygen.</title>
        <authorList>
            <person name="Nielsen M."/>
            <person name="Schreiber L."/>
            <person name="Finster K."/>
            <person name="Schramm A."/>
        </authorList>
    </citation>
    <scope>NUCLEOTIDE SEQUENCE [LARGE SCALE GENOMIC DNA]</scope>
    <source>
        <strain evidence="15 16">MEV2011</strain>
    </source>
</reference>
<evidence type="ECO:0000313" key="16">
    <source>
        <dbReference type="Proteomes" id="UP000027936"/>
    </source>
</evidence>
<dbReference type="UniPathway" id="UPA00077">
    <property type="reaction ID" value="UER00156"/>
</dbReference>
<dbReference type="EMBL" id="JJRY01000027">
    <property type="protein sequence ID" value="KEF36442.1"/>
    <property type="molecule type" value="Genomic_DNA"/>
</dbReference>
<comment type="similarity">
    <text evidence="4 13">Belongs to the DHPS family.</text>
</comment>
<dbReference type="EC" id="2.5.1.15" evidence="5 13"/>
<dbReference type="NCBIfam" id="TIGR01496">
    <property type="entry name" value="DHPS"/>
    <property type="match status" value="1"/>
</dbReference>
<dbReference type="PROSITE" id="PS00793">
    <property type="entry name" value="DHPS_2"/>
    <property type="match status" value="1"/>
</dbReference>
<evidence type="ECO:0000256" key="4">
    <source>
        <dbReference type="ARBA" id="ARBA00009503"/>
    </source>
</evidence>
<dbReference type="InterPro" id="IPR000489">
    <property type="entry name" value="Pterin-binding_dom"/>
</dbReference>
<evidence type="ECO:0000256" key="5">
    <source>
        <dbReference type="ARBA" id="ARBA00012458"/>
    </source>
</evidence>
<evidence type="ECO:0000259" key="14">
    <source>
        <dbReference type="PROSITE" id="PS50972"/>
    </source>
</evidence>
<dbReference type="Pfam" id="PF00809">
    <property type="entry name" value="Pterin_bind"/>
    <property type="match status" value="1"/>
</dbReference>
<evidence type="ECO:0000256" key="8">
    <source>
        <dbReference type="ARBA" id="ARBA00022723"/>
    </source>
</evidence>
<dbReference type="InterPro" id="IPR011005">
    <property type="entry name" value="Dihydropteroate_synth-like_sf"/>
</dbReference>
<dbReference type="GO" id="GO:0046872">
    <property type="term" value="F:metal ion binding"/>
    <property type="evidence" value="ECO:0007669"/>
    <property type="project" value="UniProtKB-KW"/>
</dbReference>
<comment type="catalytic activity">
    <reaction evidence="1">
        <text>(7,8-dihydropterin-6-yl)methyl diphosphate + 4-aminobenzoate = 7,8-dihydropteroate + diphosphate</text>
        <dbReference type="Rhea" id="RHEA:19949"/>
        <dbReference type="ChEBI" id="CHEBI:17836"/>
        <dbReference type="ChEBI" id="CHEBI:17839"/>
        <dbReference type="ChEBI" id="CHEBI:33019"/>
        <dbReference type="ChEBI" id="CHEBI:72950"/>
        <dbReference type="EC" id="2.5.1.15"/>
    </reaction>
</comment>
<dbReference type="PROSITE" id="PS50972">
    <property type="entry name" value="PTERIN_BINDING"/>
    <property type="match status" value="1"/>
</dbReference>
<gene>
    <name evidence="15" type="ORF">M670_04412</name>
</gene>
<comment type="pathway">
    <text evidence="3 13">Cofactor biosynthesis; tetrahydrofolate biosynthesis; 7,8-dihydrofolate from 2-amino-4-hydroxy-6-hydroxymethyl-7,8-dihydropteridine diphosphate and 4-aminobenzoate: step 1/2.</text>
</comment>
<comment type="caution">
    <text evidence="15">The sequence shown here is derived from an EMBL/GenBank/DDBJ whole genome shotgun (WGS) entry which is preliminary data.</text>
</comment>
<dbReference type="SUPFAM" id="SSF51717">
    <property type="entry name" value="Dihydropteroate synthetase-like"/>
    <property type="match status" value="1"/>
</dbReference>
<dbReference type="PANTHER" id="PTHR20941:SF1">
    <property type="entry name" value="FOLIC ACID SYNTHESIS PROTEIN FOL1"/>
    <property type="match status" value="1"/>
</dbReference>
<dbReference type="GO" id="GO:0046656">
    <property type="term" value="P:folic acid biosynthetic process"/>
    <property type="evidence" value="ECO:0007669"/>
    <property type="project" value="UniProtKB-KW"/>
</dbReference>
<dbReference type="AlphaFoldDB" id="A0A072NGQ9"/>
<organism evidence="15 16">
    <name type="scientific">Schinkia azotoformans MEV2011</name>
    <dbReference type="NCBI Taxonomy" id="1348973"/>
    <lineage>
        <taxon>Bacteria</taxon>
        <taxon>Bacillati</taxon>
        <taxon>Bacillota</taxon>
        <taxon>Bacilli</taxon>
        <taxon>Bacillales</taxon>
        <taxon>Bacillaceae</taxon>
        <taxon>Calidifontibacillus/Schinkia group</taxon>
        <taxon>Schinkia</taxon>
    </lineage>
</organism>
<keyword evidence="9 13" id="KW-0460">Magnesium</keyword>
<dbReference type="PROSITE" id="PS00792">
    <property type="entry name" value="DHPS_1"/>
    <property type="match status" value="1"/>
</dbReference>
<keyword evidence="10 13" id="KW-0289">Folate biosynthesis</keyword>
<sequence>MKGLDTMKNKPLYITCGDVRLDMNKKTWIMGILNVTPDSFSDGGRYNNEEAAIMQAERMVSEGVDIIDIGGESTRPGHERISDEDEISRVVPIIKELKKRFDIPLSIDTYKSEVARLALEAGADIINDIWGAKADPKMAEVAARYQVPIILMHNRDNMDYQNLMEDMISDLRESIAIVKDAGVPDEKIILDPGIGFAKNYEHNLEVMRNLDKIVDIGYPILLATSRKRFIGTALNLPVDERVEGTGASVCLGIERGCHMVRVHDVKEMTRMARMMDAMLGKPAAWVVSNG</sequence>
<keyword evidence="7 13" id="KW-0808">Transferase</keyword>
<dbReference type="Gene3D" id="3.20.20.20">
    <property type="entry name" value="Dihydropteroate synthase-like"/>
    <property type="match status" value="1"/>
</dbReference>
<evidence type="ECO:0000256" key="13">
    <source>
        <dbReference type="RuleBase" id="RU361205"/>
    </source>
</evidence>
<dbReference type="PANTHER" id="PTHR20941">
    <property type="entry name" value="FOLATE SYNTHESIS PROTEINS"/>
    <property type="match status" value="1"/>
</dbReference>
<proteinExistence type="inferred from homology"/>
<evidence type="ECO:0000256" key="10">
    <source>
        <dbReference type="ARBA" id="ARBA00022909"/>
    </source>
</evidence>
<evidence type="ECO:0000256" key="2">
    <source>
        <dbReference type="ARBA" id="ARBA00001946"/>
    </source>
</evidence>